<evidence type="ECO:0000256" key="9">
    <source>
        <dbReference type="RuleBase" id="RU003435"/>
    </source>
</evidence>
<feature type="domain" description="Oligopeptidase A N-terminal" evidence="11">
    <location>
        <begin position="63"/>
        <end position="147"/>
    </location>
</feature>
<evidence type="ECO:0000256" key="7">
    <source>
        <dbReference type="ARBA" id="ARBA00024603"/>
    </source>
</evidence>
<dbReference type="Pfam" id="PF01432">
    <property type="entry name" value="Peptidase_M3"/>
    <property type="match status" value="1"/>
</dbReference>
<evidence type="ECO:0000256" key="2">
    <source>
        <dbReference type="ARBA" id="ARBA00022670"/>
    </source>
</evidence>
<proteinExistence type="inferred from homology"/>
<keyword evidence="6 9" id="KW-0482">Metalloprotease</keyword>
<evidence type="ECO:0000259" key="11">
    <source>
        <dbReference type="Pfam" id="PF19310"/>
    </source>
</evidence>
<evidence type="ECO:0000256" key="1">
    <source>
        <dbReference type="ARBA" id="ARBA00006040"/>
    </source>
</evidence>
<keyword evidence="13" id="KW-1185">Reference proteome</keyword>
<evidence type="ECO:0000313" key="13">
    <source>
        <dbReference type="Proteomes" id="UP000265916"/>
    </source>
</evidence>
<evidence type="ECO:0000259" key="10">
    <source>
        <dbReference type="Pfam" id="PF01432"/>
    </source>
</evidence>
<organism evidence="12 13">
    <name type="scientific">Psittacicella hinzii</name>
    <dbReference type="NCBI Taxonomy" id="2028575"/>
    <lineage>
        <taxon>Bacteria</taxon>
        <taxon>Pseudomonadati</taxon>
        <taxon>Pseudomonadota</taxon>
        <taxon>Gammaproteobacteria</taxon>
        <taxon>Pasteurellales</taxon>
        <taxon>Psittacicellaceae</taxon>
        <taxon>Psittacicella</taxon>
    </lineage>
</organism>
<feature type="domain" description="Peptidase M3A/M3B catalytic" evidence="10">
    <location>
        <begin position="223"/>
        <end position="676"/>
    </location>
</feature>
<dbReference type="InterPro" id="IPR034005">
    <property type="entry name" value="M3A_DCP"/>
</dbReference>
<dbReference type="SUPFAM" id="SSF55486">
    <property type="entry name" value="Metalloproteases ('zincins'), catalytic domain"/>
    <property type="match status" value="1"/>
</dbReference>
<evidence type="ECO:0000313" key="12">
    <source>
        <dbReference type="EMBL" id="RIY40438.1"/>
    </source>
</evidence>
<comment type="catalytic activity">
    <reaction evidence="7">
        <text>Hydrolysis of oligopeptides, with broad specificity. Gly or Ala commonly occur as P1 or P1' residues, but more distant residues are also important, as is shown by the fact that Z-Gly-Pro-Gly-|-Gly-Pro-Ala is cleaved, but not Z-(Gly)(5).</text>
        <dbReference type="EC" id="3.4.24.70"/>
    </reaction>
</comment>
<name>A0A3A1YT97_9GAMM</name>
<accession>A0A3A1YT97</accession>
<dbReference type="GO" id="GO:0005829">
    <property type="term" value="C:cytosol"/>
    <property type="evidence" value="ECO:0007669"/>
    <property type="project" value="UniProtKB-ARBA"/>
</dbReference>
<comment type="cofactor">
    <cofactor evidence="9">
        <name>Zn(2+)</name>
        <dbReference type="ChEBI" id="CHEBI:29105"/>
    </cofactor>
    <text evidence="9">Binds 1 zinc ion.</text>
</comment>
<keyword evidence="2 9" id="KW-0645">Protease</keyword>
<dbReference type="GO" id="GO:0006508">
    <property type="term" value="P:proteolysis"/>
    <property type="evidence" value="ECO:0007669"/>
    <property type="project" value="UniProtKB-KW"/>
</dbReference>
<dbReference type="GO" id="GO:0004222">
    <property type="term" value="F:metalloendopeptidase activity"/>
    <property type="evidence" value="ECO:0007669"/>
    <property type="project" value="UniProtKB-EC"/>
</dbReference>
<dbReference type="EMBL" id="NRJG01000010">
    <property type="protein sequence ID" value="RIY40438.1"/>
    <property type="molecule type" value="Genomic_DNA"/>
</dbReference>
<evidence type="ECO:0000256" key="3">
    <source>
        <dbReference type="ARBA" id="ARBA00022723"/>
    </source>
</evidence>
<keyword evidence="3 9" id="KW-0479">Metal-binding</keyword>
<dbReference type="AlphaFoldDB" id="A0A3A1YT97"/>
<reference evidence="12 13" key="1">
    <citation type="submission" date="2017-08" db="EMBL/GenBank/DDBJ databases">
        <title>Reclassification of Bisgaard taxon 37 and 44.</title>
        <authorList>
            <person name="Christensen H."/>
        </authorList>
    </citation>
    <scope>NUCLEOTIDE SEQUENCE [LARGE SCALE GENOMIC DNA]</scope>
    <source>
        <strain evidence="12 13">111</strain>
    </source>
</reference>
<dbReference type="GO" id="GO:0046872">
    <property type="term" value="F:metal ion binding"/>
    <property type="evidence" value="ECO:0007669"/>
    <property type="project" value="UniProtKB-UniRule"/>
</dbReference>
<dbReference type="InterPro" id="IPR024077">
    <property type="entry name" value="Neurolysin/TOP_dom2"/>
</dbReference>
<dbReference type="InterPro" id="IPR045666">
    <property type="entry name" value="OpdA_N"/>
</dbReference>
<dbReference type="OrthoDB" id="9773538at2"/>
<dbReference type="EC" id="3.4.24.70" evidence="8"/>
<protein>
    <recommendedName>
        <fullName evidence="8">oligopeptidase A</fullName>
        <ecNumber evidence="8">3.4.24.70</ecNumber>
    </recommendedName>
</protein>
<keyword evidence="4 9" id="KW-0378">Hydrolase</keyword>
<gene>
    <name evidence="12" type="ORF">CKF58_00620</name>
</gene>
<dbReference type="CDD" id="cd06456">
    <property type="entry name" value="M3A_DCP"/>
    <property type="match status" value="1"/>
</dbReference>
<dbReference type="Pfam" id="PF19310">
    <property type="entry name" value="TOP_N"/>
    <property type="match status" value="1"/>
</dbReference>
<evidence type="ECO:0000256" key="4">
    <source>
        <dbReference type="ARBA" id="ARBA00022801"/>
    </source>
</evidence>
<dbReference type="Proteomes" id="UP000265916">
    <property type="component" value="Unassembled WGS sequence"/>
</dbReference>
<evidence type="ECO:0000256" key="5">
    <source>
        <dbReference type="ARBA" id="ARBA00022833"/>
    </source>
</evidence>
<dbReference type="FunFam" id="3.40.390.10:FF:000009">
    <property type="entry name" value="Oligopeptidase A"/>
    <property type="match status" value="1"/>
</dbReference>
<comment type="caution">
    <text evidence="12">The sequence shown here is derived from an EMBL/GenBank/DDBJ whole genome shotgun (WGS) entry which is preliminary data.</text>
</comment>
<dbReference type="PANTHER" id="PTHR43660:SF1">
    <property type="entry name" value="DIPEPTIDYL CARBOXYPEPTIDASE"/>
    <property type="match status" value="1"/>
</dbReference>
<dbReference type="Gene3D" id="1.10.1370.10">
    <property type="entry name" value="Neurolysin, domain 3"/>
    <property type="match status" value="1"/>
</dbReference>
<dbReference type="RefSeq" id="WP_119530058.1">
    <property type="nucleotide sequence ID" value="NZ_JBHSSP010000022.1"/>
</dbReference>
<sequence>MTEKKTTLYTIDFSQFTPDNLRPLFETHKAKVLASVDKLVALENPTLEDFYGEESYDETLECELNWEAIDHISSTMSTPEYIEAYNALNEDRARLSLQVSMNKDIYKQYLKLVNSPDYDNYSTEVKRDLELSLLGYKLNGIELEGEQAAEYQENAVKLSELSTKVSNNHLYARQAWQKLILDPAELEGVPNTGLELLQSLAQENGYEEGYLLTLAPPVISQIMGHCNNRELRKELYLAYAFLASPDDTTGGKFDNSELVQQIYELKTRQAQLLGFKNHAERSLALKMAESPEQVIKFLKDLRSHSVGKAQEQLATLTSFAKEQDGLEKLELWDLGYYTQKYAKEKFHVDSELIRQYFPENVVLKGLFTVVGKLYDLTFEVDESVKTYHPDVKFIRVYENGELISGLYLDIYARTTKRSGAWMNQAFGRFETATRVKLPVAYVCGNFTPPVNGKPALLTFSEVETLFHEFGHALHLLLTKTKLQALCGTAVEWDAVELPSQIHENWVSEPEALKYISAHVETGEPLPADLIERMQALNKFTSGGLFLTNQVEYGLFDMELFSKGSDDTRDVHQVLKDVRAETTDLVFGTRKTWFANTFEHIFTGGYSAGYYSYLWAEILSADAFAAYKEKGDVFDKEVATSFKNNILAQGGTYPTMENYKRFRGREPSPTALLTHYGILEPSK</sequence>
<evidence type="ECO:0000256" key="6">
    <source>
        <dbReference type="ARBA" id="ARBA00023049"/>
    </source>
</evidence>
<dbReference type="InterPro" id="IPR024079">
    <property type="entry name" value="MetalloPept_cat_dom_sf"/>
</dbReference>
<dbReference type="InterPro" id="IPR001567">
    <property type="entry name" value="Pept_M3A_M3B_dom"/>
</dbReference>
<keyword evidence="5 9" id="KW-0862">Zinc</keyword>
<dbReference type="PANTHER" id="PTHR43660">
    <property type="entry name" value="DIPEPTIDYL CARBOXYPEPTIDASE"/>
    <property type="match status" value="1"/>
</dbReference>
<evidence type="ECO:0000256" key="8">
    <source>
        <dbReference type="ARBA" id="ARBA00026100"/>
    </source>
</evidence>
<dbReference type="InterPro" id="IPR045090">
    <property type="entry name" value="Pept_M3A_M3B"/>
</dbReference>
<comment type="similarity">
    <text evidence="1 9">Belongs to the peptidase M3 family.</text>
</comment>
<dbReference type="Gene3D" id="3.40.390.10">
    <property type="entry name" value="Collagenase (Catalytic Domain)"/>
    <property type="match status" value="1"/>
</dbReference>